<dbReference type="SUPFAM" id="SSF51905">
    <property type="entry name" value="FAD/NAD(P)-binding domain"/>
    <property type="match status" value="1"/>
</dbReference>
<dbReference type="Gene3D" id="3.50.50.60">
    <property type="entry name" value="FAD/NAD(P)-binding domain"/>
    <property type="match status" value="1"/>
</dbReference>
<keyword evidence="7" id="KW-1185">Reference proteome</keyword>
<comment type="caution">
    <text evidence="6">The sequence shown here is derived from an EMBL/GenBank/DDBJ whole genome shotgun (WGS) entry which is preliminary data.</text>
</comment>
<accession>A0ABR3V3B8</accession>
<sequence>MELAGATAQGNDVVVVGMEKAPLERVLGERVGNILRRGMEGKGVRFYLSAGVDKAEPSTADPTRVGAVLLQDGTRLEADLVVLGVGVAPATERRN</sequence>
<keyword evidence="4" id="KW-0560">Oxidoreductase</keyword>
<protein>
    <recommendedName>
        <fullName evidence="5">FAD/NAD(P)-binding domain-containing protein</fullName>
    </recommendedName>
</protein>
<proteinExistence type="predicted"/>
<evidence type="ECO:0000313" key="6">
    <source>
        <dbReference type="EMBL" id="KAL1836211.1"/>
    </source>
</evidence>
<evidence type="ECO:0000256" key="2">
    <source>
        <dbReference type="ARBA" id="ARBA00022630"/>
    </source>
</evidence>
<reference evidence="6 7" key="1">
    <citation type="journal article" date="2024" name="Commun. Biol.">
        <title>Comparative genomic analysis of thermophilic fungi reveals convergent evolutionary adaptations and gene losses.</title>
        <authorList>
            <person name="Steindorff A.S."/>
            <person name="Aguilar-Pontes M.V."/>
            <person name="Robinson A.J."/>
            <person name="Andreopoulos B."/>
            <person name="LaButti K."/>
            <person name="Kuo A."/>
            <person name="Mondo S."/>
            <person name="Riley R."/>
            <person name="Otillar R."/>
            <person name="Haridas S."/>
            <person name="Lipzen A."/>
            <person name="Grimwood J."/>
            <person name="Schmutz J."/>
            <person name="Clum A."/>
            <person name="Reid I.D."/>
            <person name="Moisan M.C."/>
            <person name="Butler G."/>
            <person name="Nguyen T.T.M."/>
            <person name="Dewar K."/>
            <person name="Conant G."/>
            <person name="Drula E."/>
            <person name="Henrissat B."/>
            <person name="Hansel C."/>
            <person name="Singer S."/>
            <person name="Hutchinson M.I."/>
            <person name="de Vries R.P."/>
            <person name="Natvig D.O."/>
            <person name="Powell A.J."/>
            <person name="Tsang A."/>
            <person name="Grigoriev I.V."/>
        </authorList>
    </citation>
    <scope>NUCLEOTIDE SEQUENCE [LARGE SCALE GENOMIC DNA]</scope>
    <source>
        <strain evidence="6 7">ATCC 24622</strain>
    </source>
</reference>
<dbReference type="InterPro" id="IPR036188">
    <property type="entry name" value="FAD/NAD-bd_sf"/>
</dbReference>
<dbReference type="PANTHER" id="PTHR43557">
    <property type="entry name" value="APOPTOSIS-INDUCING FACTOR 1"/>
    <property type="match status" value="1"/>
</dbReference>
<dbReference type="PANTHER" id="PTHR43557:SF2">
    <property type="entry name" value="RIESKE DOMAIN-CONTAINING PROTEIN-RELATED"/>
    <property type="match status" value="1"/>
</dbReference>
<evidence type="ECO:0000256" key="1">
    <source>
        <dbReference type="ARBA" id="ARBA00001974"/>
    </source>
</evidence>
<keyword evidence="3" id="KW-0274">FAD</keyword>
<comment type="cofactor">
    <cofactor evidence="1">
        <name>FAD</name>
        <dbReference type="ChEBI" id="CHEBI:57692"/>
    </cofactor>
</comment>
<evidence type="ECO:0000256" key="3">
    <source>
        <dbReference type="ARBA" id="ARBA00022827"/>
    </source>
</evidence>
<dbReference type="Proteomes" id="UP001586593">
    <property type="component" value="Unassembled WGS sequence"/>
</dbReference>
<evidence type="ECO:0000313" key="7">
    <source>
        <dbReference type="Proteomes" id="UP001586593"/>
    </source>
</evidence>
<organism evidence="6 7">
    <name type="scientific">Phialemonium thermophilum</name>
    <dbReference type="NCBI Taxonomy" id="223376"/>
    <lineage>
        <taxon>Eukaryota</taxon>
        <taxon>Fungi</taxon>
        <taxon>Dikarya</taxon>
        <taxon>Ascomycota</taxon>
        <taxon>Pezizomycotina</taxon>
        <taxon>Sordariomycetes</taxon>
        <taxon>Sordariomycetidae</taxon>
        <taxon>Cephalothecales</taxon>
        <taxon>Cephalothecaceae</taxon>
        <taxon>Phialemonium</taxon>
    </lineage>
</organism>
<keyword evidence="2" id="KW-0285">Flavoprotein</keyword>
<dbReference type="EMBL" id="JAZHXJ010002889">
    <property type="protein sequence ID" value="KAL1836211.1"/>
    <property type="molecule type" value="Genomic_DNA"/>
</dbReference>
<dbReference type="InterPro" id="IPR050446">
    <property type="entry name" value="FAD-oxidoreductase/Apoptosis"/>
</dbReference>
<dbReference type="Pfam" id="PF07992">
    <property type="entry name" value="Pyr_redox_2"/>
    <property type="match status" value="1"/>
</dbReference>
<dbReference type="InterPro" id="IPR023753">
    <property type="entry name" value="FAD/NAD-binding_dom"/>
</dbReference>
<gene>
    <name evidence="6" type="ORF">VTK73DRAFT_5142</name>
</gene>
<feature type="domain" description="FAD/NAD(P)-binding" evidence="5">
    <location>
        <begin position="1"/>
        <end position="92"/>
    </location>
</feature>
<name>A0ABR3V3B8_9PEZI</name>
<evidence type="ECO:0000259" key="5">
    <source>
        <dbReference type="Pfam" id="PF07992"/>
    </source>
</evidence>
<evidence type="ECO:0000256" key="4">
    <source>
        <dbReference type="ARBA" id="ARBA00023002"/>
    </source>
</evidence>